<evidence type="ECO:0000313" key="2">
    <source>
        <dbReference type="EMBL" id="KAH3873261.1"/>
    </source>
</evidence>
<evidence type="ECO:0000313" key="3">
    <source>
        <dbReference type="Proteomes" id="UP000828390"/>
    </source>
</evidence>
<proteinExistence type="predicted"/>
<organism evidence="2 3">
    <name type="scientific">Dreissena polymorpha</name>
    <name type="common">Zebra mussel</name>
    <name type="synonym">Mytilus polymorpha</name>
    <dbReference type="NCBI Taxonomy" id="45954"/>
    <lineage>
        <taxon>Eukaryota</taxon>
        <taxon>Metazoa</taxon>
        <taxon>Spiralia</taxon>
        <taxon>Lophotrochozoa</taxon>
        <taxon>Mollusca</taxon>
        <taxon>Bivalvia</taxon>
        <taxon>Autobranchia</taxon>
        <taxon>Heteroconchia</taxon>
        <taxon>Euheterodonta</taxon>
        <taxon>Imparidentia</taxon>
        <taxon>Neoheterodontei</taxon>
        <taxon>Myida</taxon>
        <taxon>Dreissenoidea</taxon>
        <taxon>Dreissenidae</taxon>
        <taxon>Dreissena</taxon>
    </lineage>
</organism>
<reference evidence="2" key="2">
    <citation type="submission" date="2020-11" db="EMBL/GenBank/DDBJ databases">
        <authorList>
            <person name="McCartney M.A."/>
            <person name="Auch B."/>
            <person name="Kono T."/>
            <person name="Mallez S."/>
            <person name="Becker A."/>
            <person name="Gohl D.M."/>
            <person name="Silverstein K.A.T."/>
            <person name="Koren S."/>
            <person name="Bechman K.B."/>
            <person name="Herman A."/>
            <person name="Abrahante J.E."/>
            <person name="Garbe J."/>
        </authorList>
    </citation>
    <scope>NUCLEOTIDE SEQUENCE</scope>
    <source>
        <strain evidence="2">Duluth1</strain>
        <tissue evidence="2">Whole animal</tissue>
    </source>
</reference>
<keyword evidence="1" id="KW-0732">Signal</keyword>
<evidence type="ECO:0000256" key="1">
    <source>
        <dbReference type="SAM" id="SignalP"/>
    </source>
</evidence>
<gene>
    <name evidence="2" type="ORF">DPMN_036492</name>
</gene>
<name>A0A9D4MBL9_DREPO</name>
<dbReference type="OrthoDB" id="6139293at2759"/>
<sequence length="126" mass="13405">MIVTTLLIVVVLFSGASAILVPGSGALTGYCITSEHCKANECCVSFDQLRGRRDAGYLSPELKQIVKGKCEPLGRRGATCYVTPLAQETGRYYNACPCSKGLYCRETTIPPTVPLGPQGKCTANKG</sequence>
<feature type="chain" id="PRO_5039697905" evidence="1">
    <location>
        <begin position="19"/>
        <end position="126"/>
    </location>
</feature>
<accession>A0A9D4MBL9</accession>
<dbReference type="EMBL" id="JAIWYP010000002">
    <property type="protein sequence ID" value="KAH3873261.1"/>
    <property type="molecule type" value="Genomic_DNA"/>
</dbReference>
<comment type="caution">
    <text evidence="2">The sequence shown here is derived from an EMBL/GenBank/DDBJ whole genome shotgun (WGS) entry which is preliminary data.</text>
</comment>
<feature type="signal peptide" evidence="1">
    <location>
        <begin position="1"/>
        <end position="18"/>
    </location>
</feature>
<keyword evidence="3" id="KW-1185">Reference proteome</keyword>
<protein>
    <submittedName>
        <fullName evidence="2">Uncharacterized protein</fullName>
    </submittedName>
</protein>
<dbReference type="Proteomes" id="UP000828390">
    <property type="component" value="Unassembled WGS sequence"/>
</dbReference>
<dbReference type="AlphaFoldDB" id="A0A9D4MBL9"/>
<reference evidence="2" key="1">
    <citation type="journal article" date="2019" name="bioRxiv">
        <title>The Genome of the Zebra Mussel, Dreissena polymorpha: A Resource for Invasive Species Research.</title>
        <authorList>
            <person name="McCartney M.A."/>
            <person name="Auch B."/>
            <person name="Kono T."/>
            <person name="Mallez S."/>
            <person name="Zhang Y."/>
            <person name="Obille A."/>
            <person name="Becker A."/>
            <person name="Abrahante J.E."/>
            <person name="Garbe J."/>
            <person name="Badalamenti J.P."/>
            <person name="Herman A."/>
            <person name="Mangelson H."/>
            <person name="Liachko I."/>
            <person name="Sullivan S."/>
            <person name="Sone E.D."/>
            <person name="Koren S."/>
            <person name="Silverstein K.A.T."/>
            <person name="Beckman K.B."/>
            <person name="Gohl D.M."/>
        </authorList>
    </citation>
    <scope>NUCLEOTIDE SEQUENCE</scope>
    <source>
        <strain evidence="2">Duluth1</strain>
        <tissue evidence="2">Whole animal</tissue>
    </source>
</reference>
<dbReference type="Gene3D" id="2.10.80.10">
    <property type="entry name" value="Lipase, subunit A"/>
    <property type="match status" value="1"/>
</dbReference>